<evidence type="ECO:0000256" key="1">
    <source>
        <dbReference type="SAM" id="MobiDB-lite"/>
    </source>
</evidence>
<dbReference type="AlphaFoldDB" id="A0A4C1W5K4"/>
<dbReference type="Proteomes" id="UP000299102">
    <property type="component" value="Unassembled WGS sequence"/>
</dbReference>
<accession>A0A4C1W5K4</accession>
<feature type="region of interest" description="Disordered" evidence="1">
    <location>
        <begin position="65"/>
        <end position="86"/>
    </location>
</feature>
<dbReference type="OrthoDB" id="425681at2759"/>
<sequence>MRSLRSMCAVSRKDRRRNSDVIERCGLKEDVVTRVERGIPLNSHCGVKGGNLKLFQPVAAPEWNRISKGAPPGARRPATPRGVFTQ</sequence>
<comment type="caution">
    <text evidence="2">The sequence shown here is derived from an EMBL/GenBank/DDBJ whole genome shotgun (WGS) entry which is preliminary data.</text>
</comment>
<feature type="compositionally biased region" description="Low complexity" evidence="1">
    <location>
        <begin position="69"/>
        <end position="86"/>
    </location>
</feature>
<organism evidence="2 3">
    <name type="scientific">Eumeta variegata</name>
    <name type="common">Bagworm moth</name>
    <name type="synonym">Eumeta japonica</name>
    <dbReference type="NCBI Taxonomy" id="151549"/>
    <lineage>
        <taxon>Eukaryota</taxon>
        <taxon>Metazoa</taxon>
        <taxon>Ecdysozoa</taxon>
        <taxon>Arthropoda</taxon>
        <taxon>Hexapoda</taxon>
        <taxon>Insecta</taxon>
        <taxon>Pterygota</taxon>
        <taxon>Neoptera</taxon>
        <taxon>Endopterygota</taxon>
        <taxon>Lepidoptera</taxon>
        <taxon>Glossata</taxon>
        <taxon>Ditrysia</taxon>
        <taxon>Tineoidea</taxon>
        <taxon>Psychidae</taxon>
        <taxon>Oiketicinae</taxon>
        <taxon>Eumeta</taxon>
    </lineage>
</organism>
<reference evidence="2 3" key="1">
    <citation type="journal article" date="2019" name="Commun. Biol.">
        <title>The bagworm genome reveals a unique fibroin gene that provides high tensile strength.</title>
        <authorList>
            <person name="Kono N."/>
            <person name="Nakamura H."/>
            <person name="Ohtoshi R."/>
            <person name="Tomita M."/>
            <person name="Numata K."/>
            <person name="Arakawa K."/>
        </authorList>
    </citation>
    <scope>NUCLEOTIDE SEQUENCE [LARGE SCALE GENOMIC DNA]</scope>
</reference>
<name>A0A4C1W5K4_EUMVA</name>
<proteinExistence type="predicted"/>
<evidence type="ECO:0000313" key="2">
    <source>
        <dbReference type="EMBL" id="GBP46351.1"/>
    </source>
</evidence>
<evidence type="ECO:0000313" key="3">
    <source>
        <dbReference type="Proteomes" id="UP000299102"/>
    </source>
</evidence>
<keyword evidence="3" id="KW-1185">Reference proteome</keyword>
<protein>
    <submittedName>
        <fullName evidence="2">Uncharacterized protein</fullName>
    </submittedName>
</protein>
<dbReference type="EMBL" id="BGZK01000481">
    <property type="protein sequence ID" value="GBP46351.1"/>
    <property type="molecule type" value="Genomic_DNA"/>
</dbReference>
<gene>
    <name evidence="2" type="ORF">EVAR_39729_1</name>
</gene>